<dbReference type="SUPFAM" id="SSF55681">
    <property type="entry name" value="Class II aaRS and biotin synthetases"/>
    <property type="match status" value="1"/>
</dbReference>
<dbReference type="InterPro" id="IPR004143">
    <property type="entry name" value="BPL_LPL_catalytic"/>
</dbReference>
<evidence type="ECO:0000259" key="4">
    <source>
        <dbReference type="PROSITE" id="PS51733"/>
    </source>
</evidence>
<dbReference type="PROSITE" id="PS51733">
    <property type="entry name" value="BPL_LPL_CATALYTIC"/>
    <property type="match status" value="1"/>
</dbReference>
<dbReference type="EMBL" id="BAAAPB010000004">
    <property type="protein sequence ID" value="GAA1972002.1"/>
    <property type="molecule type" value="Genomic_DNA"/>
</dbReference>
<evidence type="ECO:0000256" key="2">
    <source>
        <dbReference type="ARBA" id="ARBA00023267"/>
    </source>
</evidence>
<keyword evidence="1 5" id="KW-0436">Ligase</keyword>
<dbReference type="PANTHER" id="PTHR12835">
    <property type="entry name" value="BIOTIN PROTEIN LIGASE"/>
    <property type="match status" value="1"/>
</dbReference>
<feature type="domain" description="BPL/LPL catalytic" evidence="4">
    <location>
        <begin position="1"/>
        <end position="195"/>
    </location>
</feature>
<proteinExistence type="predicted"/>
<evidence type="ECO:0000313" key="6">
    <source>
        <dbReference type="Proteomes" id="UP001500571"/>
    </source>
</evidence>
<organism evidence="5 6">
    <name type="scientific">Nocardioides panacihumi</name>
    <dbReference type="NCBI Taxonomy" id="400774"/>
    <lineage>
        <taxon>Bacteria</taxon>
        <taxon>Bacillati</taxon>
        <taxon>Actinomycetota</taxon>
        <taxon>Actinomycetes</taxon>
        <taxon>Propionibacteriales</taxon>
        <taxon>Nocardioidaceae</taxon>
        <taxon>Nocardioides</taxon>
    </lineage>
</organism>
<dbReference type="RefSeq" id="WP_344047300.1">
    <property type="nucleotide sequence ID" value="NZ_BAAAPB010000004.1"/>
</dbReference>
<dbReference type="CDD" id="cd16442">
    <property type="entry name" value="BPL"/>
    <property type="match status" value="1"/>
</dbReference>
<keyword evidence="6" id="KW-1185">Reference proteome</keyword>
<protein>
    <recommendedName>
        <fullName evidence="3">biotin--[biotin carboxyl-carrier protein] ligase</fullName>
        <ecNumber evidence="3">6.3.4.15</ecNumber>
    </recommendedName>
</protein>
<dbReference type="Gene3D" id="3.30.930.10">
    <property type="entry name" value="Bira Bifunctional Protein, Domain 2"/>
    <property type="match status" value="1"/>
</dbReference>
<accession>A0ABP5D429</accession>
<dbReference type="InterPro" id="IPR045864">
    <property type="entry name" value="aa-tRNA-synth_II/BPL/LPL"/>
</dbReference>
<dbReference type="Pfam" id="PF02237">
    <property type="entry name" value="BPL_C"/>
    <property type="match status" value="1"/>
</dbReference>
<name>A0ABP5D429_9ACTN</name>
<dbReference type="InterPro" id="IPR003142">
    <property type="entry name" value="BPL_C"/>
</dbReference>
<evidence type="ECO:0000256" key="3">
    <source>
        <dbReference type="ARBA" id="ARBA00024227"/>
    </source>
</evidence>
<evidence type="ECO:0000313" key="5">
    <source>
        <dbReference type="EMBL" id="GAA1972002.1"/>
    </source>
</evidence>
<dbReference type="PANTHER" id="PTHR12835:SF5">
    <property type="entry name" value="BIOTIN--PROTEIN LIGASE"/>
    <property type="match status" value="1"/>
</dbReference>
<reference evidence="6" key="1">
    <citation type="journal article" date="2019" name="Int. J. Syst. Evol. Microbiol.">
        <title>The Global Catalogue of Microorganisms (GCM) 10K type strain sequencing project: providing services to taxonomists for standard genome sequencing and annotation.</title>
        <authorList>
            <consortium name="The Broad Institute Genomics Platform"/>
            <consortium name="The Broad Institute Genome Sequencing Center for Infectious Disease"/>
            <person name="Wu L."/>
            <person name="Ma J."/>
        </authorList>
    </citation>
    <scope>NUCLEOTIDE SEQUENCE [LARGE SCALE GENOMIC DNA]</scope>
    <source>
        <strain evidence="6">JCM 15309</strain>
    </source>
</reference>
<dbReference type="Proteomes" id="UP001500571">
    <property type="component" value="Unassembled WGS sequence"/>
</dbReference>
<evidence type="ECO:0000256" key="1">
    <source>
        <dbReference type="ARBA" id="ARBA00022598"/>
    </source>
</evidence>
<dbReference type="GO" id="GO:0016874">
    <property type="term" value="F:ligase activity"/>
    <property type="evidence" value="ECO:0007669"/>
    <property type="project" value="UniProtKB-KW"/>
</dbReference>
<dbReference type="EC" id="6.3.4.15" evidence="3"/>
<dbReference type="Gene3D" id="2.30.30.100">
    <property type="match status" value="1"/>
</dbReference>
<gene>
    <name evidence="5" type="ORF">GCM10009798_36410</name>
</gene>
<sequence>MRIATASDVQDGDFVVEILPEAPSTNAVLADRARDGAPERLVIVTEHQTSGRGRLDRTWETPLHSALTFSALLRPPVEQVPPHRWPWLPLVAGLAVTSVLREEGYAVGLKWPNDVLLRTSSGEERKVCGILVERIETPDGPAAVVGIGLNTSLTPEELPVPAATSLEIESGGPVDRTTLLLHLLRGLFGHYVDWVADPDGLRPAYAAASVTLGRQVRAELPDGQTLVGTATAIDETGRLVIATEQGEQAVGAGDVVHLRPVQ</sequence>
<dbReference type="InterPro" id="IPR004408">
    <property type="entry name" value="Biotin_CoA_COase_ligase"/>
</dbReference>
<dbReference type="Pfam" id="PF03099">
    <property type="entry name" value="BPL_LplA_LipB"/>
    <property type="match status" value="1"/>
</dbReference>
<comment type="caution">
    <text evidence="5">The sequence shown here is derived from an EMBL/GenBank/DDBJ whole genome shotgun (WGS) entry which is preliminary data.</text>
</comment>
<dbReference type="NCBIfam" id="TIGR00121">
    <property type="entry name" value="birA_ligase"/>
    <property type="match status" value="1"/>
</dbReference>
<keyword evidence="2" id="KW-0092">Biotin</keyword>